<dbReference type="GO" id="GO:0006094">
    <property type="term" value="P:gluconeogenesis"/>
    <property type="evidence" value="ECO:0007669"/>
    <property type="project" value="UniProtKB-KW"/>
</dbReference>
<comment type="pathway">
    <text evidence="2">Carbohydrate biosynthesis; gluconeogenesis.</text>
</comment>
<evidence type="ECO:0000256" key="2">
    <source>
        <dbReference type="ARBA" id="ARBA00004742"/>
    </source>
</evidence>
<dbReference type="NCBIfam" id="TIGR00718">
    <property type="entry name" value="sda_alpha"/>
    <property type="match status" value="1"/>
</dbReference>
<evidence type="ECO:0000256" key="6">
    <source>
        <dbReference type="ARBA" id="ARBA00022723"/>
    </source>
</evidence>
<evidence type="ECO:0000313" key="14">
    <source>
        <dbReference type="Proteomes" id="UP000595224"/>
    </source>
</evidence>
<comment type="catalytic activity">
    <reaction evidence="10 11">
        <text>L-serine = pyruvate + NH4(+)</text>
        <dbReference type="Rhea" id="RHEA:19169"/>
        <dbReference type="ChEBI" id="CHEBI:15361"/>
        <dbReference type="ChEBI" id="CHEBI:28938"/>
        <dbReference type="ChEBI" id="CHEBI:33384"/>
        <dbReference type="EC" id="4.3.1.17"/>
    </reaction>
</comment>
<evidence type="ECO:0000313" key="13">
    <source>
        <dbReference type="EMBL" id="QQA01439.1"/>
    </source>
</evidence>
<dbReference type="GO" id="GO:0046872">
    <property type="term" value="F:metal ion binding"/>
    <property type="evidence" value="ECO:0007669"/>
    <property type="project" value="UniProtKB-KW"/>
</dbReference>
<name>A0A7T3RE52_9SPIR</name>
<keyword evidence="5 11" id="KW-0004">4Fe-4S</keyword>
<evidence type="ECO:0000256" key="11">
    <source>
        <dbReference type="RuleBase" id="RU366059"/>
    </source>
</evidence>
<accession>A0A7T3RE52</accession>
<dbReference type="GO" id="GO:0003941">
    <property type="term" value="F:L-serine ammonia-lyase activity"/>
    <property type="evidence" value="ECO:0007669"/>
    <property type="project" value="UniProtKB-UniRule"/>
</dbReference>
<keyword evidence="4 11" id="KW-0312">Gluconeogenesis</keyword>
<dbReference type="GO" id="GO:0051539">
    <property type="term" value="F:4 iron, 4 sulfur cluster binding"/>
    <property type="evidence" value="ECO:0007669"/>
    <property type="project" value="UniProtKB-UniRule"/>
</dbReference>
<dbReference type="AlphaFoldDB" id="A0A7T3RE52"/>
<evidence type="ECO:0000256" key="3">
    <source>
        <dbReference type="ARBA" id="ARBA00008636"/>
    </source>
</evidence>
<dbReference type="EMBL" id="CP064936">
    <property type="protein sequence ID" value="QQA01439.1"/>
    <property type="molecule type" value="Genomic_DNA"/>
</dbReference>
<keyword evidence="8 11" id="KW-0411">Iron-sulfur</keyword>
<evidence type="ECO:0000256" key="10">
    <source>
        <dbReference type="ARBA" id="ARBA00049406"/>
    </source>
</evidence>
<proteinExistence type="inferred from homology"/>
<gene>
    <name evidence="13" type="primary">sdaAA</name>
    <name evidence="13" type="ORF">IWA51_02135</name>
</gene>
<feature type="domain" description="Serine dehydratase-like alpha subunit" evidence="12">
    <location>
        <begin position="21"/>
        <end position="276"/>
    </location>
</feature>
<dbReference type="KEGG" id="tper:IWA51_02135"/>
<dbReference type="PANTHER" id="PTHR30182">
    <property type="entry name" value="L-SERINE DEHYDRATASE"/>
    <property type="match status" value="1"/>
</dbReference>
<evidence type="ECO:0000256" key="8">
    <source>
        <dbReference type="ARBA" id="ARBA00023014"/>
    </source>
</evidence>
<keyword evidence="7 11" id="KW-0408">Iron</keyword>
<dbReference type="PANTHER" id="PTHR30182:SF1">
    <property type="entry name" value="L-SERINE DEHYDRATASE 1"/>
    <property type="match status" value="1"/>
</dbReference>
<dbReference type="InterPro" id="IPR005130">
    <property type="entry name" value="Ser_deHydtase-like_asu"/>
</dbReference>
<dbReference type="InterPro" id="IPR004642">
    <property type="entry name" value="Ser_deHydtase_asu"/>
</dbReference>
<dbReference type="Proteomes" id="UP000595224">
    <property type="component" value="Chromosome"/>
</dbReference>
<sequence length="291" mass="30242">MFESLNSIVEQCENSGGTKDFADVVIENEMRSSGTDCECVKEKMRSMWKAMLEAAHSYEDNLLSRSGLTGCDGGRFKKYASSQKTICGPFILNVITNALKMAESNACMKRIVASPTAGSCGVLPAVLVPLFEENKFEEDKIVKSLFVSAGIGQVIANRASISGAEGGCQAEIGSASAMAAGTLVYLYGGSARQIASAAGFSLQNLLGLVCDPVAGLVEIPCVKRNVVGAVNACSCADMALAGIEPRIPADEVIDAMRAVGIKMDSSLKETGLGGLAASPSAKKVAESFAVS</sequence>
<protein>
    <recommendedName>
        <fullName evidence="11">L-serine dehydratase</fullName>
        <ecNumber evidence="11">4.3.1.17</ecNumber>
    </recommendedName>
</protein>
<keyword evidence="6 11" id="KW-0479">Metal-binding</keyword>
<dbReference type="EC" id="4.3.1.17" evidence="11"/>
<comment type="similarity">
    <text evidence="3 11">Belongs to the iron-sulfur dependent L-serine dehydratase family.</text>
</comment>
<evidence type="ECO:0000256" key="4">
    <source>
        <dbReference type="ARBA" id="ARBA00022432"/>
    </source>
</evidence>
<evidence type="ECO:0000256" key="5">
    <source>
        <dbReference type="ARBA" id="ARBA00022485"/>
    </source>
</evidence>
<evidence type="ECO:0000259" key="12">
    <source>
        <dbReference type="Pfam" id="PF03313"/>
    </source>
</evidence>
<comment type="cofactor">
    <cofactor evidence="1 11">
        <name>[4Fe-4S] cluster</name>
        <dbReference type="ChEBI" id="CHEBI:49883"/>
    </cofactor>
</comment>
<dbReference type="RefSeq" id="WP_198442971.1">
    <property type="nucleotide sequence ID" value="NZ_CBCSHE010000012.1"/>
</dbReference>
<evidence type="ECO:0000256" key="7">
    <source>
        <dbReference type="ARBA" id="ARBA00023004"/>
    </source>
</evidence>
<evidence type="ECO:0000256" key="1">
    <source>
        <dbReference type="ARBA" id="ARBA00001966"/>
    </source>
</evidence>
<dbReference type="Pfam" id="PF03313">
    <property type="entry name" value="SDH_alpha"/>
    <property type="match status" value="1"/>
</dbReference>
<keyword evidence="9 11" id="KW-0456">Lyase</keyword>
<organism evidence="13 14">
    <name type="scientific">Treponema peruense</name>
    <dbReference type="NCBI Taxonomy" id="2787628"/>
    <lineage>
        <taxon>Bacteria</taxon>
        <taxon>Pseudomonadati</taxon>
        <taxon>Spirochaetota</taxon>
        <taxon>Spirochaetia</taxon>
        <taxon>Spirochaetales</taxon>
        <taxon>Treponemataceae</taxon>
        <taxon>Treponema</taxon>
    </lineage>
</organism>
<reference evidence="13 14" key="1">
    <citation type="submission" date="2020-11" db="EMBL/GenBank/DDBJ databases">
        <title>Treponema Peruensis nv. sp., first commensal Treponema isolated from human feces.</title>
        <authorList>
            <person name="Belkhou C."/>
            <person name="Raes J."/>
        </authorList>
    </citation>
    <scope>NUCLEOTIDE SEQUENCE [LARGE SCALE GENOMIC DNA]</scope>
    <source>
        <strain evidence="13 14">RCC2812</strain>
    </source>
</reference>
<dbReference type="InterPro" id="IPR051318">
    <property type="entry name" value="Fe-S_L-Ser"/>
</dbReference>
<keyword evidence="14" id="KW-1185">Reference proteome</keyword>
<evidence type="ECO:0000256" key="9">
    <source>
        <dbReference type="ARBA" id="ARBA00023239"/>
    </source>
</evidence>